<dbReference type="PROSITE" id="PS00933">
    <property type="entry name" value="FGGY_KINASES_1"/>
    <property type="match status" value="1"/>
</dbReference>
<comment type="similarity">
    <text evidence="1 4">Belongs to the FGGY kinase family.</text>
</comment>
<dbReference type="Proteomes" id="UP000485569">
    <property type="component" value="Unassembled WGS sequence"/>
</dbReference>
<dbReference type="PIRSF" id="PIRSF000538">
    <property type="entry name" value="GlpK"/>
    <property type="match status" value="1"/>
</dbReference>
<dbReference type="InterPro" id="IPR050406">
    <property type="entry name" value="FGGY_Carb_Kinase"/>
</dbReference>
<dbReference type="EC" id="2.7.1.51" evidence="7"/>
<comment type="caution">
    <text evidence="7">The sequence shown here is derived from an EMBL/GenBank/DDBJ whole genome shotgun (WGS) entry which is preliminary data.</text>
</comment>
<evidence type="ECO:0000256" key="4">
    <source>
        <dbReference type="RuleBase" id="RU003733"/>
    </source>
</evidence>
<accession>A0A1V5T250</accession>
<evidence type="ECO:0000256" key="1">
    <source>
        <dbReference type="ARBA" id="ARBA00009156"/>
    </source>
</evidence>
<feature type="domain" description="Carbohydrate kinase FGGY N-terminal" evidence="5">
    <location>
        <begin position="4"/>
        <end position="247"/>
    </location>
</feature>
<evidence type="ECO:0000259" key="6">
    <source>
        <dbReference type="Pfam" id="PF02782"/>
    </source>
</evidence>
<dbReference type="PANTHER" id="PTHR43095:SF5">
    <property type="entry name" value="XYLULOSE KINASE"/>
    <property type="match status" value="1"/>
</dbReference>
<dbReference type="Gene3D" id="3.30.420.40">
    <property type="match status" value="2"/>
</dbReference>
<sequence length="500" mass="55571">MNQYILVLDCGATTLRAVAVGMKGEILAISALPNAPRLQSGCEDCLIWDLDEIWNKFLQIIPKVRSQVNGKVVAVTVTTFGADGTTVKKDGTLTYPVISWQCSRTTEWAKRIASLISPREIFRLTGYQIIPFNTIIKLLWMRENVPEALDEADTYMMMPGLLSYKLCGEMSFDYPSASTTMMIDIRTKKWSERLLSLVGLDETFFPPFLPSGGVIGRITEKVSSETGIPLGIPVIAAGHDTQFALIGSMADQSEMVLSSGTWEIAAIRILEYRDSERAFETGIMTEFDAVDGLWDPQMLMMAGGVVEWVRRNFFADIKDRSDIYSLMIDNAREIEPGSGGVIVVPSFMPSGPNKPYETQGTILGLGLTTDRSQVYRAALEGLSFQLKQAVKAFYETFSFEPTAVRVVGGGSKNHLWNQIRADVLGLPVITTSCEEGTVLGAALFAMVGSGIARSIEEAKKMVEISTRVWEPSENWPYYQKLYEEYEKLPLFLASHYRNKI</sequence>
<dbReference type="SUPFAM" id="SSF53067">
    <property type="entry name" value="Actin-like ATPase domain"/>
    <property type="match status" value="2"/>
</dbReference>
<keyword evidence="3 4" id="KW-0418">Kinase</keyword>
<evidence type="ECO:0000256" key="2">
    <source>
        <dbReference type="ARBA" id="ARBA00022679"/>
    </source>
</evidence>
<gene>
    <name evidence="7" type="primary">fucK</name>
    <name evidence="7" type="ORF">BWY41_00443</name>
</gene>
<dbReference type="PANTHER" id="PTHR43095">
    <property type="entry name" value="SUGAR KINASE"/>
    <property type="match status" value="1"/>
</dbReference>
<dbReference type="InterPro" id="IPR000577">
    <property type="entry name" value="Carb_kinase_FGGY"/>
</dbReference>
<dbReference type="Pfam" id="PF00370">
    <property type="entry name" value="FGGY_N"/>
    <property type="match status" value="1"/>
</dbReference>
<dbReference type="GO" id="GO:0008737">
    <property type="term" value="F:L-fuculokinase activity"/>
    <property type="evidence" value="ECO:0007669"/>
    <property type="project" value="UniProtKB-EC"/>
</dbReference>
<dbReference type="PROSITE" id="PS00445">
    <property type="entry name" value="FGGY_KINASES_2"/>
    <property type="match status" value="1"/>
</dbReference>
<feature type="domain" description="Carbohydrate kinase FGGY C-terminal" evidence="6">
    <location>
        <begin position="256"/>
        <end position="447"/>
    </location>
</feature>
<reference evidence="7" key="1">
    <citation type="submission" date="2017-02" db="EMBL/GenBank/DDBJ databases">
        <title>Delving into the versatile metabolic prowess of the omnipresent phylum Bacteroidetes.</title>
        <authorList>
            <person name="Nobu M.K."/>
            <person name="Mei R."/>
            <person name="Narihiro T."/>
            <person name="Kuroda K."/>
            <person name="Liu W.-T."/>
        </authorList>
    </citation>
    <scope>NUCLEOTIDE SEQUENCE</scope>
    <source>
        <strain evidence="7">ADurb.Bin276</strain>
    </source>
</reference>
<dbReference type="InterPro" id="IPR018484">
    <property type="entry name" value="FGGY_N"/>
</dbReference>
<proteinExistence type="inferred from homology"/>
<dbReference type="InterPro" id="IPR018485">
    <property type="entry name" value="FGGY_C"/>
</dbReference>
<name>A0A1V5T250_9BACT</name>
<organism evidence="7">
    <name type="scientific">Candidatus Atribacter allofermentans</name>
    <dbReference type="NCBI Taxonomy" id="1852833"/>
    <lineage>
        <taxon>Bacteria</taxon>
        <taxon>Pseudomonadati</taxon>
        <taxon>Atribacterota</taxon>
        <taxon>Atribacteria</taxon>
        <taxon>Atribacterales</taxon>
        <taxon>Atribacteraceae</taxon>
        <taxon>Atribacter</taxon>
    </lineage>
</organism>
<protein>
    <submittedName>
        <fullName evidence="7">L-fuculokinase</fullName>
        <ecNumber evidence="7">2.7.1.51</ecNumber>
    </submittedName>
</protein>
<keyword evidence="2 4" id="KW-0808">Transferase</keyword>
<dbReference type="AlphaFoldDB" id="A0A1V5T250"/>
<evidence type="ECO:0000259" key="5">
    <source>
        <dbReference type="Pfam" id="PF00370"/>
    </source>
</evidence>
<dbReference type="InterPro" id="IPR018483">
    <property type="entry name" value="Carb_kinase_FGGY_CS"/>
</dbReference>
<dbReference type="Pfam" id="PF02782">
    <property type="entry name" value="FGGY_C"/>
    <property type="match status" value="1"/>
</dbReference>
<evidence type="ECO:0000313" key="7">
    <source>
        <dbReference type="EMBL" id="OQA60865.1"/>
    </source>
</evidence>
<dbReference type="CDD" id="cd07773">
    <property type="entry name" value="ASKHA_NBD_FGGY_FK"/>
    <property type="match status" value="1"/>
</dbReference>
<dbReference type="EMBL" id="MWBQ01000028">
    <property type="protein sequence ID" value="OQA60865.1"/>
    <property type="molecule type" value="Genomic_DNA"/>
</dbReference>
<dbReference type="InterPro" id="IPR043129">
    <property type="entry name" value="ATPase_NBD"/>
</dbReference>
<evidence type="ECO:0000256" key="3">
    <source>
        <dbReference type="ARBA" id="ARBA00022777"/>
    </source>
</evidence>